<dbReference type="Pfam" id="PF05199">
    <property type="entry name" value="GMC_oxred_C"/>
    <property type="match status" value="1"/>
</dbReference>
<dbReference type="InterPro" id="IPR012132">
    <property type="entry name" value="GMC_OxRdtase"/>
</dbReference>
<feature type="active site" description="Proton acceptor" evidence="15">
    <location>
        <position position="587"/>
    </location>
</feature>
<dbReference type="GO" id="GO:0050660">
    <property type="term" value="F:flavin adenine dinucleotide binding"/>
    <property type="evidence" value="ECO:0007669"/>
    <property type="project" value="InterPro"/>
</dbReference>
<evidence type="ECO:0000256" key="14">
    <source>
        <dbReference type="ARBA" id="ARBA00034059"/>
    </source>
</evidence>
<evidence type="ECO:0000256" key="3">
    <source>
        <dbReference type="ARBA" id="ARBA00010790"/>
    </source>
</evidence>
<evidence type="ECO:0000256" key="13">
    <source>
        <dbReference type="ARBA" id="ARBA00034050"/>
    </source>
</evidence>
<dbReference type="PIRSF" id="PIRSF000137">
    <property type="entry name" value="Alcohol_oxidase"/>
    <property type="match status" value="1"/>
</dbReference>
<comment type="catalytic activity">
    <reaction evidence="14">
        <text>a pyranoside + acceptor = a pyranosid-3,4-diulose + reduced acceptor.</text>
        <dbReference type="EC" id="1.1.99.29"/>
    </reaction>
</comment>
<feature type="signal peptide" evidence="17">
    <location>
        <begin position="1"/>
        <end position="19"/>
    </location>
</feature>
<evidence type="ECO:0000256" key="10">
    <source>
        <dbReference type="ARBA" id="ARBA00033986"/>
    </source>
</evidence>
<dbReference type="SUPFAM" id="SSF54373">
    <property type="entry name" value="FAD-linked reductases, C-terminal domain"/>
    <property type="match status" value="1"/>
</dbReference>
<comment type="catalytic activity">
    <reaction evidence="10">
        <text>pyranose + acceptor = pyranos-2-ulose + reduced acceptor.</text>
        <dbReference type="EC" id="1.1.99.29"/>
    </reaction>
</comment>
<comment type="cofactor">
    <cofactor evidence="1 16">
        <name>FAD</name>
        <dbReference type="ChEBI" id="CHEBI:57692"/>
    </cofactor>
</comment>
<dbReference type="AlphaFoldDB" id="A0A9P5YTA0"/>
<keyword evidence="8 16" id="KW-0274">FAD</keyword>
<gene>
    <name evidence="19" type="ORF">BDN70DRAFT_842407</name>
</gene>
<comment type="function">
    <text evidence="9">Catalyzes the single-oxidation or sequential double oxidation reaction of carbohydrates primarily at carbon-2 and/or carbon-3 with the concomitant reduction of the flavin. The enzyme exhibits a broad sugar substrate specificity, oxidizing different aldopyranoses to the corresponding C-1, C-2, C-3 or C-1,2, C-2,3 and C-3,4 (di)dehydro sugars with substrate-specific regioselectivity. Accepts only a narrow range of electron acceptors such as substituted benzoquinones and complexed metal ions and reacts extremely slowly with O(2) as acceptor. May play a role in the natural recycling of plant matter by oxidizing all major monosaccharides in lignocellulose and by reducing quinone compounds or reactive radical species generated during lignin depolymerization.</text>
</comment>
<name>A0A9P5YTA0_9AGAR</name>
<keyword evidence="6" id="KW-0964">Secreted</keyword>
<dbReference type="InterPro" id="IPR036188">
    <property type="entry name" value="FAD/NAD-bd_sf"/>
</dbReference>
<evidence type="ECO:0000313" key="19">
    <source>
        <dbReference type="EMBL" id="KAF9474315.1"/>
    </source>
</evidence>
<evidence type="ECO:0000256" key="4">
    <source>
        <dbReference type="ARBA" id="ARBA00011245"/>
    </source>
</evidence>
<accession>A0A9P5YTA0</accession>
<dbReference type="InterPro" id="IPR000172">
    <property type="entry name" value="GMC_OxRdtase_N"/>
</dbReference>
<dbReference type="OrthoDB" id="269227at2759"/>
<dbReference type="Pfam" id="PF00732">
    <property type="entry name" value="GMC_oxred_N"/>
    <property type="match status" value="1"/>
</dbReference>
<comment type="caution">
    <text evidence="19">The sequence shown here is derived from an EMBL/GenBank/DDBJ whole genome shotgun (WGS) entry which is preliminary data.</text>
</comment>
<comment type="catalytic activity">
    <reaction evidence="11">
        <text>pyranose + acceptor = pyranos-2,3-diulose + reduced acceptor.</text>
        <dbReference type="EC" id="1.1.99.29"/>
    </reaction>
</comment>
<comment type="subunit">
    <text evidence="4">Monomer.</text>
</comment>
<evidence type="ECO:0000256" key="1">
    <source>
        <dbReference type="ARBA" id="ARBA00001974"/>
    </source>
</evidence>
<dbReference type="PANTHER" id="PTHR11552:SF147">
    <property type="entry name" value="CHOLINE DEHYDROGENASE, MITOCHONDRIAL"/>
    <property type="match status" value="1"/>
</dbReference>
<dbReference type="GO" id="GO:0033718">
    <property type="term" value="F:pyranose dehydrogenase (acceptor) activity"/>
    <property type="evidence" value="ECO:0007669"/>
    <property type="project" value="UniProtKB-EC"/>
</dbReference>
<keyword evidence="20" id="KW-1185">Reference proteome</keyword>
<evidence type="ECO:0000256" key="12">
    <source>
        <dbReference type="ARBA" id="ARBA00034029"/>
    </source>
</evidence>
<dbReference type="EC" id="1.1.99.29" evidence="5"/>
<evidence type="ECO:0000256" key="11">
    <source>
        <dbReference type="ARBA" id="ARBA00034010"/>
    </source>
</evidence>
<evidence type="ECO:0000259" key="18">
    <source>
        <dbReference type="PROSITE" id="PS00624"/>
    </source>
</evidence>
<comment type="catalytic activity">
    <reaction evidence="13">
        <text>a pyranoside + acceptor = a pyranosid-3-ulose + reduced acceptor.</text>
        <dbReference type="EC" id="1.1.99.29"/>
    </reaction>
</comment>
<evidence type="ECO:0000256" key="5">
    <source>
        <dbReference type="ARBA" id="ARBA00013177"/>
    </source>
</evidence>
<comment type="catalytic activity">
    <reaction evidence="12">
        <text>pyranose + acceptor = pyranos-3-ulose + reduced acceptor.</text>
        <dbReference type="EC" id="1.1.99.29"/>
    </reaction>
</comment>
<dbReference type="PROSITE" id="PS00624">
    <property type="entry name" value="GMC_OXRED_2"/>
    <property type="match status" value="1"/>
</dbReference>
<evidence type="ECO:0000256" key="8">
    <source>
        <dbReference type="ARBA" id="ARBA00022827"/>
    </source>
</evidence>
<evidence type="ECO:0000256" key="15">
    <source>
        <dbReference type="PIRSR" id="PIRSR000137-1"/>
    </source>
</evidence>
<evidence type="ECO:0000313" key="20">
    <source>
        <dbReference type="Proteomes" id="UP000807469"/>
    </source>
</evidence>
<dbReference type="InterPro" id="IPR007867">
    <property type="entry name" value="GMC_OxRtase_C"/>
</dbReference>
<dbReference type="Gene3D" id="3.50.50.60">
    <property type="entry name" value="FAD/NAD(P)-binding domain"/>
    <property type="match status" value="1"/>
</dbReference>
<dbReference type="Proteomes" id="UP000807469">
    <property type="component" value="Unassembled WGS sequence"/>
</dbReference>
<protein>
    <recommendedName>
        <fullName evidence="5">pyranose dehydrogenase (acceptor)</fullName>
        <ecNumber evidence="5">1.1.99.29</ecNumber>
    </recommendedName>
</protein>
<dbReference type="Gene3D" id="3.30.560.10">
    <property type="entry name" value="Glucose Oxidase, domain 3"/>
    <property type="match status" value="1"/>
</dbReference>
<evidence type="ECO:0000256" key="7">
    <source>
        <dbReference type="ARBA" id="ARBA00022630"/>
    </source>
</evidence>
<feature type="chain" id="PRO_5040391841" description="pyranose dehydrogenase (acceptor)" evidence="17">
    <location>
        <begin position="20"/>
        <end position="609"/>
    </location>
</feature>
<evidence type="ECO:0000256" key="6">
    <source>
        <dbReference type="ARBA" id="ARBA00022525"/>
    </source>
</evidence>
<evidence type="ECO:0000256" key="17">
    <source>
        <dbReference type="SAM" id="SignalP"/>
    </source>
</evidence>
<comment type="similarity">
    <text evidence="3">Belongs to the GMC oxidoreductase family.</text>
</comment>
<dbReference type="SUPFAM" id="SSF51905">
    <property type="entry name" value="FAD/NAD(P)-binding domain"/>
    <property type="match status" value="1"/>
</dbReference>
<feature type="domain" description="Glucose-methanol-choline oxidoreductase N-terminal" evidence="18">
    <location>
        <begin position="313"/>
        <end position="327"/>
    </location>
</feature>
<evidence type="ECO:0000256" key="2">
    <source>
        <dbReference type="ARBA" id="ARBA00004613"/>
    </source>
</evidence>
<dbReference type="EMBL" id="MU155385">
    <property type="protein sequence ID" value="KAF9474315.1"/>
    <property type="molecule type" value="Genomic_DNA"/>
</dbReference>
<organism evidence="19 20">
    <name type="scientific">Pholiota conissans</name>
    <dbReference type="NCBI Taxonomy" id="109636"/>
    <lineage>
        <taxon>Eukaryota</taxon>
        <taxon>Fungi</taxon>
        <taxon>Dikarya</taxon>
        <taxon>Basidiomycota</taxon>
        <taxon>Agaricomycotina</taxon>
        <taxon>Agaricomycetes</taxon>
        <taxon>Agaricomycetidae</taxon>
        <taxon>Agaricales</taxon>
        <taxon>Agaricineae</taxon>
        <taxon>Strophariaceae</taxon>
        <taxon>Pholiota</taxon>
    </lineage>
</organism>
<comment type="subcellular location">
    <subcellularLocation>
        <location evidence="2">Secreted</location>
    </subcellularLocation>
</comment>
<reference evidence="19" key="1">
    <citation type="submission" date="2020-11" db="EMBL/GenBank/DDBJ databases">
        <authorList>
            <consortium name="DOE Joint Genome Institute"/>
            <person name="Ahrendt S."/>
            <person name="Riley R."/>
            <person name="Andreopoulos W."/>
            <person name="Labutti K."/>
            <person name="Pangilinan J."/>
            <person name="Ruiz-Duenas F.J."/>
            <person name="Barrasa J.M."/>
            <person name="Sanchez-Garcia M."/>
            <person name="Camarero S."/>
            <person name="Miyauchi S."/>
            <person name="Serrano A."/>
            <person name="Linde D."/>
            <person name="Babiker R."/>
            <person name="Drula E."/>
            <person name="Ayuso-Fernandez I."/>
            <person name="Pacheco R."/>
            <person name="Padilla G."/>
            <person name="Ferreira P."/>
            <person name="Barriuso J."/>
            <person name="Kellner H."/>
            <person name="Castanera R."/>
            <person name="Alfaro M."/>
            <person name="Ramirez L."/>
            <person name="Pisabarro A.G."/>
            <person name="Kuo A."/>
            <person name="Tritt A."/>
            <person name="Lipzen A."/>
            <person name="He G."/>
            <person name="Yan M."/>
            <person name="Ng V."/>
            <person name="Cullen D."/>
            <person name="Martin F."/>
            <person name="Rosso M.-N."/>
            <person name="Henrissat B."/>
            <person name="Hibbett D."/>
            <person name="Martinez A.T."/>
            <person name="Grigoriev I.V."/>
        </authorList>
    </citation>
    <scope>NUCLEOTIDE SEQUENCE</scope>
    <source>
        <strain evidence="19">CIRM-BRFM 674</strain>
    </source>
</reference>
<evidence type="ECO:0000256" key="16">
    <source>
        <dbReference type="PIRSR" id="PIRSR000137-2"/>
    </source>
</evidence>
<keyword evidence="7" id="KW-0285">Flavoprotein</keyword>
<feature type="binding site" evidence="16">
    <location>
        <position position="262"/>
    </location>
    <ligand>
        <name>FAD</name>
        <dbReference type="ChEBI" id="CHEBI:57692"/>
    </ligand>
</feature>
<dbReference type="GO" id="GO:0005576">
    <property type="term" value="C:extracellular region"/>
    <property type="evidence" value="ECO:0007669"/>
    <property type="project" value="UniProtKB-SubCell"/>
</dbReference>
<keyword evidence="17" id="KW-0732">Signal</keyword>
<feature type="active site" description="Proton donor" evidence="15">
    <location>
        <position position="543"/>
    </location>
</feature>
<sequence length="609" mass="65066">MSSLLPFVFLSLLVSPSLAATITQASQLKTKTFDYIIVGAGNAGLVVANRLTEDPKVTVLVLEAGVSDEGVIPVQVPFLGPTVTPNTPWDWNYTITAQPGMNGRSFPYPRGKLLGGSSSANYLFHQFGTDEDWNRLASVSGDQGWTWNNMKKYVQKHEKFVPPVDGHNTTGQFIPSLHGFNGEVSVSLPGFNQTLDSLVLEATTQLPEFPFNEDTSGGDHSLLGIGFLQSSAGKGSRSSSSTSYLANANGRPNLTVLINATVLKLVQTGNGPAGKAFRNIQFQSSPGTAANFHGGASAITTVTARKEVILSAGSVGTPQILQLSGIGDANDLKKFKIQSTINNPNVGENLSDHTFLPNIFSVQDNGQSFDHLMRDSSLVQDVLDQWMQNKTGLFADNIANNFGFARLPSNATIFKTVRDPAAGPKSPHWEIIITNLFFIPGQSIPATGSFLTIVAVLISPTSRGSIKIQSSNPLEQPAINPNYLTTDFDIFAMREAVGAIKRLASSPAMSKYVIGPFGDAFQKATTDAATEAYVRGLTSTIFHPVGTASMSTSKSNNGVVGPDLKVKGADGLRVIDASVFPFVPSCHTQGPVYLLAERASDIIKQQDRI</sequence>
<dbReference type="PANTHER" id="PTHR11552">
    <property type="entry name" value="GLUCOSE-METHANOL-CHOLINE GMC OXIDOREDUCTASE"/>
    <property type="match status" value="1"/>
</dbReference>
<proteinExistence type="inferred from homology"/>
<evidence type="ECO:0000256" key="9">
    <source>
        <dbReference type="ARBA" id="ARBA00024699"/>
    </source>
</evidence>